<evidence type="ECO:0000313" key="2">
    <source>
        <dbReference type="EMBL" id="MPC12694.1"/>
    </source>
</evidence>
<sequence>MGRENDDQTETTRTADQSRVKAATSISSGRKVRPQAPPHPHPRTAAATSNTQRRYFPRHLPSPRARLILPASSPPLPLRSLLSPGSLRYGPQHRVKLPAQSGGLDAVGSATVGGRGCRRGVLGGEALQGTATWLPWAFGATPSLCQSLSLPQPPAPRLLTRCRATLLQTYRTQLSSIHLTSQPPNDFSIALAASSRCSLASIALART</sequence>
<accession>A0A5B7CVF4</accession>
<dbReference type="EMBL" id="VSRR010000231">
    <property type="protein sequence ID" value="MPC12694.1"/>
    <property type="molecule type" value="Genomic_DNA"/>
</dbReference>
<name>A0A5B7CVF4_PORTR</name>
<proteinExistence type="predicted"/>
<feature type="region of interest" description="Disordered" evidence="1">
    <location>
        <begin position="1"/>
        <end position="57"/>
    </location>
</feature>
<organism evidence="2 3">
    <name type="scientific">Portunus trituberculatus</name>
    <name type="common">Swimming crab</name>
    <name type="synonym">Neptunus trituberculatus</name>
    <dbReference type="NCBI Taxonomy" id="210409"/>
    <lineage>
        <taxon>Eukaryota</taxon>
        <taxon>Metazoa</taxon>
        <taxon>Ecdysozoa</taxon>
        <taxon>Arthropoda</taxon>
        <taxon>Crustacea</taxon>
        <taxon>Multicrustacea</taxon>
        <taxon>Malacostraca</taxon>
        <taxon>Eumalacostraca</taxon>
        <taxon>Eucarida</taxon>
        <taxon>Decapoda</taxon>
        <taxon>Pleocyemata</taxon>
        <taxon>Brachyura</taxon>
        <taxon>Eubrachyura</taxon>
        <taxon>Portunoidea</taxon>
        <taxon>Portunidae</taxon>
        <taxon>Portuninae</taxon>
        <taxon>Portunus</taxon>
    </lineage>
</organism>
<protein>
    <submittedName>
        <fullName evidence="2">Uncharacterized protein</fullName>
    </submittedName>
</protein>
<comment type="caution">
    <text evidence="2">The sequence shown here is derived from an EMBL/GenBank/DDBJ whole genome shotgun (WGS) entry which is preliminary data.</text>
</comment>
<evidence type="ECO:0000256" key="1">
    <source>
        <dbReference type="SAM" id="MobiDB-lite"/>
    </source>
</evidence>
<gene>
    <name evidence="2" type="ORF">E2C01_005398</name>
</gene>
<dbReference type="Proteomes" id="UP000324222">
    <property type="component" value="Unassembled WGS sequence"/>
</dbReference>
<evidence type="ECO:0000313" key="3">
    <source>
        <dbReference type="Proteomes" id="UP000324222"/>
    </source>
</evidence>
<dbReference type="AlphaFoldDB" id="A0A5B7CVF4"/>
<keyword evidence="3" id="KW-1185">Reference proteome</keyword>
<reference evidence="2 3" key="1">
    <citation type="submission" date="2019-05" db="EMBL/GenBank/DDBJ databases">
        <title>Another draft genome of Portunus trituberculatus and its Hox gene families provides insights of decapod evolution.</title>
        <authorList>
            <person name="Jeong J.-H."/>
            <person name="Song I."/>
            <person name="Kim S."/>
            <person name="Choi T."/>
            <person name="Kim D."/>
            <person name="Ryu S."/>
            <person name="Kim W."/>
        </authorList>
    </citation>
    <scope>NUCLEOTIDE SEQUENCE [LARGE SCALE GENOMIC DNA]</scope>
    <source>
        <tissue evidence="2">Muscle</tissue>
    </source>
</reference>